<dbReference type="AlphaFoldDB" id="A0A9Q0LE80"/>
<feature type="compositionally biased region" description="Low complexity" evidence="1">
    <location>
        <begin position="142"/>
        <end position="162"/>
    </location>
</feature>
<accession>A0A9Q0LE80</accession>
<dbReference type="Proteomes" id="UP001149090">
    <property type="component" value="Unassembled WGS sequence"/>
</dbReference>
<reference evidence="2" key="1">
    <citation type="submission" date="2022-10" db="EMBL/GenBank/DDBJ databases">
        <title>Novel sulphate-reducing endosymbionts in the free-living metamonad Anaeramoeba.</title>
        <authorList>
            <person name="Jerlstrom-Hultqvist J."/>
            <person name="Cepicka I."/>
            <person name="Gallot-Lavallee L."/>
            <person name="Salas-Leiva D."/>
            <person name="Curtis B.A."/>
            <person name="Zahonova K."/>
            <person name="Pipaliya S."/>
            <person name="Dacks J."/>
            <person name="Roger A.J."/>
        </authorList>
    </citation>
    <scope>NUCLEOTIDE SEQUENCE</scope>
    <source>
        <strain evidence="2">BMAN</strain>
    </source>
</reference>
<evidence type="ECO:0000313" key="2">
    <source>
        <dbReference type="EMBL" id="KAJ5069635.1"/>
    </source>
</evidence>
<evidence type="ECO:0000256" key="1">
    <source>
        <dbReference type="SAM" id="MobiDB-lite"/>
    </source>
</evidence>
<feature type="compositionally biased region" description="Low complexity" evidence="1">
    <location>
        <begin position="15"/>
        <end position="39"/>
    </location>
</feature>
<evidence type="ECO:0000313" key="3">
    <source>
        <dbReference type="Proteomes" id="UP001149090"/>
    </source>
</evidence>
<name>A0A9Q0LE80_ANAIG</name>
<feature type="region of interest" description="Disordered" evidence="1">
    <location>
        <begin position="138"/>
        <end position="162"/>
    </location>
</feature>
<keyword evidence="3" id="KW-1185">Reference proteome</keyword>
<feature type="region of interest" description="Disordered" evidence="1">
    <location>
        <begin position="1"/>
        <end position="39"/>
    </location>
</feature>
<protein>
    <submittedName>
        <fullName evidence="2">Uncharacterized protein</fullName>
    </submittedName>
</protein>
<gene>
    <name evidence="2" type="ORF">M0811_02205</name>
</gene>
<dbReference type="EMBL" id="JAPDFW010000103">
    <property type="protein sequence ID" value="KAJ5069635.1"/>
    <property type="molecule type" value="Genomic_DNA"/>
</dbReference>
<sequence length="162" mass="18419">MGNSEQIENNEEINSKNQISIIEPNSNPNSNLNSNPNLNPISDLNSIQLFDPRSPTPFGRTPLIKKTSSRIDEENFEDVENLRNRFSSLPFKEKNFPLENQNENQSKKIHFNNFVDKENLSMNIEDFVEEKVTGFETPLVTPNSSPNSSPFSSPFSSPVHHN</sequence>
<organism evidence="2 3">
    <name type="scientific">Anaeramoeba ignava</name>
    <name type="common">Anaerobic marine amoeba</name>
    <dbReference type="NCBI Taxonomy" id="1746090"/>
    <lineage>
        <taxon>Eukaryota</taxon>
        <taxon>Metamonada</taxon>
        <taxon>Anaeramoebidae</taxon>
        <taxon>Anaeramoeba</taxon>
    </lineage>
</organism>
<comment type="caution">
    <text evidence="2">The sequence shown here is derived from an EMBL/GenBank/DDBJ whole genome shotgun (WGS) entry which is preliminary data.</text>
</comment>
<proteinExistence type="predicted"/>